<accession>A0AC34GKQ9</accession>
<protein>
    <submittedName>
        <fullName evidence="2">BACK domain-containing protein</fullName>
    </submittedName>
</protein>
<dbReference type="WBParaSite" id="ES5_v2.g30128.t1">
    <property type="protein sequence ID" value="ES5_v2.g30128.t1"/>
    <property type="gene ID" value="ES5_v2.g30128"/>
</dbReference>
<proteinExistence type="predicted"/>
<organism evidence="1 2">
    <name type="scientific">Panagrolaimus sp. ES5</name>
    <dbReference type="NCBI Taxonomy" id="591445"/>
    <lineage>
        <taxon>Eukaryota</taxon>
        <taxon>Metazoa</taxon>
        <taxon>Ecdysozoa</taxon>
        <taxon>Nematoda</taxon>
        <taxon>Chromadorea</taxon>
        <taxon>Rhabditida</taxon>
        <taxon>Tylenchina</taxon>
        <taxon>Panagrolaimomorpha</taxon>
        <taxon>Panagrolaimoidea</taxon>
        <taxon>Panagrolaimidae</taxon>
        <taxon>Panagrolaimus</taxon>
    </lineage>
</organism>
<evidence type="ECO:0000313" key="2">
    <source>
        <dbReference type="WBParaSite" id="ES5_v2.g30128.t1"/>
    </source>
</evidence>
<dbReference type="Proteomes" id="UP000887579">
    <property type="component" value="Unplaced"/>
</dbReference>
<evidence type="ECO:0000313" key="1">
    <source>
        <dbReference type="Proteomes" id="UP000887579"/>
    </source>
</evidence>
<sequence length="75" mass="8954">MTYSSKEIISNANIENAIARFKFAHFYRFEPLKKWFFEYIIQNFVEISNSAAFKSLDADLYKPILEELLKQKKII</sequence>
<reference evidence="2" key="1">
    <citation type="submission" date="2022-11" db="UniProtKB">
        <authorList>
            <consortium name="WormBaseParasite"/>
        </authorList>
    </citation>
    <scope>IDENTIFICATION</scope>
</reference>
<name>A0AC34GKQ9_9BILA</name>